<evidence type="ECO:0000259" key="9">
    <source>
        <dbReference type="Pfam" id="PF02602"/>
    </source>
</evidence>
<dbReference type="Gene3D" id="3.40.50.10090">
    <property type="match status" value="2"/>
</dbReference>
<organism evidence="10">
    <name type="scientific">hydrothermal vent metagenome</name>
    <dbReference type="NCBI Taxonomy" id="652676"/>
    <lineage>
        <taxon>unclassified sequences</taxon>
        <taxon>metagenomes</taxon>
        <taxon>ecological metagenomes</taxon>
    </lineage>
</organism>
<evidence type="ECO:0000256" key="6">
    <source>
        <dbReference type="ARBA" id="ARBA00031702"/>
    </source>
</evidence>
<dbReference type="PANTHER" id="PTHR38042">
    <property type="entry name" value="UROPORPHYRINOGEN-III SYNTHASE, CHLOROPLASTIC"/>
    <property type="match status" value="1"/>
</dbReference>
<evidence type="ECO:0000256" key="7">
    <source>
        <dbReference type="ARBA" id="ARBA00032649"/>
    </source>
</evidence>
<dbReference type="CDD" id="cd06578">
    <property type="entry name" value="HemD"/>
    <property type="match status" value="1"/>
</dbReference>
<evidence type="ECO:0000256" key="2">
    <source>
        <dbReference type="ARBA" id="ARBA00008133"/>
    </source>
</evidence>
<dbReference type="EMBL" id="UOGJ01000127">
    <property type="protein sequence ID" value="VAX37379.1"/>
    <property type="molecule type" value="Genomic_DNA"/>
</dbReference>
<sequence>MAILYTGTNPKAYQSFGDMIHFPMIEITAAVLSNAQLKSLIDKLPEYSMILLTSRFGVKYFFQLLNQQHYSMENLKKKQFIIIGKTTEEALNIYGFSSTLTASIETSQGLFKEIQQQLDVKNKKILFPRSALSNPYLRENLIKAGAHVEEFIVYQNTKPSKRALPDKIDTVMFTSPSTVKNFLHDYTNIPHAWRILSKGQVTKDYLKKEGYSSAIPSIT</sequence>
<feature type="domain" description="Tetrapyrrole biosynthesis uroporphyrinogen III synthase" evidence="9">
    <location>
        <begin position="14"/>
        <end position="213"/>
    </location>
</feature>
<comment type="pathway">
    <text evidence="1">Porphyrin-containing compound metabolism; protoporphyrin-IX biosynthesis; coproporphyrinogen-III from 5-aminolevulinate: step 3/4.</text>
</comment>
<dbReference type="AlphaFoldDB" id="A0A3B1D5B3"/>
<dbReference type="Pfam" id="PF02602">
    <property type="entry name" value="HEM4"/>
    <property type="match status" value="1"/>
</dbReference>
<reference evidence="10" key="1">
    <citation type="submission" date="2018-06" db="EMBL/GenBank/DDBJ databases">
        <authorList>
            <person name="Zhirakovskaya E."/>
        </authorList>
    </citation>
    <scope>NUCLEOTIDE SEQUENCE</scope>
</reference>
<protein>
    <recommendedName>
        <fullName evidence="3">uroporphyrinogen-III synthase</fullName>
        <ecNumber evidence="3">4.2.1.75</ecNumber>
    </recommendedName>
    <alternativeName>
        <fullName evidence="7">Hydroxymethylbilane hydrolyase [cyclizing]</fullName>
    </alternativeName>
    <alternativeName>
        <fullName evidence="6">Uroporphyrinogen-III cosynthase</fullName>
    </alternativeName>
</protein>
<keyword evidence="5" id="KW-0627">Porphyrin biosynthesis</keyword>
<evidence type="ECO:0000313" key="10">
    <source>
        <dbReference type="EMBL" id="VAX37379.1"/>
    </source>
</evidence>
<dbReference type="GO" id="GO:0004852">
    <property type="term" value="F:uroporphyrinogen-III synthase activity"/>
    <property type="evidence" value="ECO:0007669"/>
    <property type="project" value="UniProtKB-EC"/>
</dbReference>
<dbReference type="EC" id="4.2.1.75" evidence="3"/>
<evidence type="ECO:0000256" key="1">
    <source>
        <dbReference type="ARBA" id="ARBA00004772"/>
    </source>
</evidence>
<comment type="catalytic activity">
    <reaction evidence="8">
        <text>hydroxymethylbilane = uroporphyrinogen III + H2O</text>
        <dbReference type="Rhea" id="RHEA:18965"/>
        <dbReference type="ChEBI" id="CHEBI:15377"/>
        <dbReference type="ChEBI" id="CHEBI:57308"/>
        <dbReference type="ChEBI" id="CHEBI:57845"/>
        <dbReference type="EC" id="4.2.1.75"/>
    </reaction>
</comment>
<name>A0A3B1D5B3_9ZZZZ</name>
<accession>A0A3B1D5B3</accession>
<proteinExistence type="inferred from homology"/>
<evidence type="ECO:0000256" key="4">
    <source>
        <dbReference type="ARBA" id="ARBA00023239"/>
    </source>
</evidence>
<evidence type="ECO:0000256" key="5">
    <source>
        <dbReference type="ARBA" id="ARBA00023244"/>
    </source>
</evidence>
<keyword evidence="4" id="KW-0456">Lyase</keyword>
<dbReference type="PANTHER" id="PTHR38042:SF1">
    <property type="entry name" value="UROPORPHYRINOGEN-III SYNTHASE, CHLOROPLASTIC"/>
    <property type="match status" value="1"/>
</dbReference>
<dbReference type="SUPFAM" id="SSF69618">
    <property type="entry name" value="HemD-like"/>
    <property type="match status" value="1"/>
</dbReference>
<dbReference type="InterPro" id="IPR003754">
    <property type="entry name" value="4pyrrol_synth_uPrphyn_synth"/>
</dbReference>
<dbReference type="InterPro" id="IPR039793">
    <property type="entry name" value="UROS/Hem4"/>
</dbReference>
<gene>
    <name evidence="10" type="ORF">MNBD_UNCLBAC01-909</name>
</gene>
<comment type="similarity">
    <text evidence="2">Belongs to the uroporphyrinogen-III synthase family.</text>
</comment>
<evidence type="ECO:0000256" key="8">
    <source>
        <dbReference type="ARBA" id="ARBA00048617"/>
    </source>
</evidence>
<evidence type="ECO:0000256" key="3">
    <source>
        <dbReference type="ARBA" id="ARBA00013109"/>
    </source>
</evidence>
<dbReference type="GO" id="GO:0006780">
    <property type="term" value="P:uroporphyrinogen III biosynthetic process"/>
    <property type="evidence" value="ECO:0007669"/>
    <property type="project" value="InterPro"/>
</dbReference>
<dbReference type="InterPro" id="IPR036108">
    <property type="entry name" value="4pyrrol_syn_uPrphyn_synt_sf"/>
</dbReference>